<name>A0A0H4IXS6_9PROT</name>
<dbReference type="GO" id="GO:0106361">
    <property type="term" value="F:protein-arginine rhamnosyltransferase activity"/>
    <property type="evidence" value="ECO:0007669"/>
    <property type="project" value="InterPro"/>
</dbReference>
<keyword evidence="9" id="KW-1185">Reference proteome</keyword>
<evidence type="ECO:0000256" key="4">
    <source>
        <dbReference type="ARBA" id="ARBA00024346"/>
    </source>
</evidence>
<comment type="function">
    <text evidence="3">Protein-arginine rhamnosyltransferase that catalyzes the transfer of a single rhamnose to elongation factor P (EF-P) on 'Lys-32', a modification required for EF-P-dependent rescue of polyproline stalled ribosomes.</text>
</comment>
<gene>
    <name evidence="8" type="ORF">VI33_00755</name>
</gene>
<organism evidence="8 9">
    <name type="scientific">Methylophilales bacterium MBRS-H7</name>
    <dbReference type="NCBI Taxonomy" id="1623450"/>
    <lineage>
        <taxon>Bacteria</taxon>
        <taxon>Pseudomonadati</taxon>
        <taxon>Pseudomonadota</taxon>
        <taxon>Betaproteobacteria</taxon>
        <taxon>Nitrosomonadales</taxon>
        <taxon>OM43 clade</taxon>
    </lineage>
</organism>
<keyword evidence="2" id="KW-0808">Transferase</keyword>
<evidence type="ECO:0000256" key="3">
    <source>
        <dbReference type="ARBA" id="ARBA00024303"/>
    </source>
</evidence>
<sequence length="322" mass="37887">MTFSVDIFSRFIDNYGDISIPLRLAHGLYIDHGVTSNVFLTSNELTQKILDKNFFNENINIIDIDKMDNNLLPNNNVVTIFDTQLPLSYEAKLTNKNLLINYEYFSAEQWVNDYHLKESINKKYKKIFYIPGVSEHSGVAIFAINDKDLYQTEKLRDTNTINFFCYFNENIEASIKVLRNNFPQYDSVMHDRYDKDKDRGKNLLSFNDFDKALANSLINFVRGEDSLIRAILAGSPFIWQPYIQENGLQITKLNAFLDHYFISLPLQLREIFLIWNNQSLNLEHWRYLLENIENLKDFYLDARENFIKRGTGIAQIYSLFIK</sequence>
<comment type="catalytic activity">
    <reaction evidence="7">
        <text>dTDP-beta-L-rhamnose + L-arginyl-[protein] = N(omega)-(alpha-L-rhamnosyl)-L-arginyl-[protein] + dTDP + H(+)</text>
        <dbReference type="Rhea" id="RHEA:66692"/>
        <dbReference type="Rhea" id="RHEA-COMP:10532"/>
        <dbReference type="Rhea" id="RHEA-COMP:17096"/>
        <dbReference type="ChEBI" id="CHEBI:15378"/>
        <dbReference type="ChEBI" id="CHEBI:29965"/>
        <dbReference type="ChEBI" id="CHEBI:57510"/>
        <dbReference type="ChEBI" id="CHEBI:58369"/>
        <dbReference type="ChEBI" id="CHEBI:167445"/>
    </reaction>
    <physiologicalReaction direction="left-to-right" evidence="7">
        <dbReference type="Rhea" id="RHEA:66693"/>
    </physiologicalReaction>
</comment>
<comment type="similarity">
    <text evidence="4">Belongs to the glycosyltransferase 104 family.</text>
</comment>
<reference evidence="8 9" key="1">
    <citation type="submission" date="2015-03" db="EMBL/GenBank/DDBJ databases">
        <title>Comparative analysis of the OM43 clade including a novel species from Red Sea uncovers genomic and metabolic diversity among marine methylotrophs.</title>
        <authorList>
            <person name="Jimenez-Infante F."/>
            <person name="Ngugi D.K."/>
            <person name="Vinu M."/>
            <person name="Alam I."/>
            <person name="Kamau A."/>
            <person name="Blom J."/>
            <person name="Bajic V.B."/>
            <person name="Stingl U."/>
        </authorList>
    </citation>
    <scope>NUCLEOTIDE SEQUENCE [LARGE SCALE GENOMIC DNA]</scope>
    <source>
        <strain evidence="8 9">MBRSH7</strain>
    </source>
</reference>
<evidence type="ECO:0000256" key="1">
    <source>
        <dbReference type="ARBA" id="ARBA00022676"/>
    </source>
</evidence>
<dbReference type="OrthoDB" id="209085at2"/>
<evidence type="ECO:0000256" key="2">
    <source>
        <dbReference type="ARBA" id="ARBA00022679"/>
    </source>
</evidence>
<dbReference type="InterPro" id="IPR016633">
    <property type="entry name" value="EarP"/>
</dbReference>
<dbReference type="Pfam" id="PF10093">
    <property type="entry name" value="EarP"/>
    <property type="match status" value="2"/>
</dbReference>
<dbReference type="PATRIC" id="fig|1623450.3.peg.155"/>
<evidence type="ECO:0000256" key="6">
    <source>
        <dbReference type="ARBA" id="ARBA00030025"/>
    </source>
</evidence>
<evidence type="ECO:0000256" key="7">
    <source>
        <dbReference type="ARBA" id="ARBA00048472"/>
    </source>
</evidence>
<keyword evidence="1" id="KW-0328">Glycosyltransferase</keyword>
<accession>A0A0H4IXS6</accession>
<dbReference type="EMBL" id="CP011002">
    <property type="protein sequence ID" value="AKO65334.1"/>
    <property type="molecule type" value="Genomic_DNA"/>
</dbReference>
<proteinExistence type="inferred from homology"/>
<evidence type="ECO:0000313" key="9">
    <source>
        <dbReference type="Proteomes" id="UP000066549"/>
    </source>
</evidence>
<protein>
    <recommendedName>
        <fullName evidence="5">Protein-arginine rhamnosyltransferase</fullName>
    </recommendedName>
    <alternativeName>
        <fullName evidence="6">EF-P arginine rhamnosyltransferase</fullName>
    </alternativeName>
</protein>
<dbReference type="AlphaFoldDB" id="A0A0H4IXS6"/>
<evidence type="ECO:0000256" key="5">
    <source>
        <dbReference type="ARBA" id="ARBA00024416"/>
    </source>
</evidence>
<dbReference type="Proteomes" id="UP000066549">
    <property type="component" value="Chromosome"/>
</dbReference>
<evidence type="ECO:0000313" key="8">
    <source>
        <dbReference type="EMBL" id="AKO65334.1"/>
    </source>
</evidence>